<dbReference type="EMBL" id="CM023487">
    <property type="protein sequence ID" value="KAH6925186.1"/>
    <property type="molecule type" value="Genomic_DNA"/>
</dbReference>
<dbReference type="Proteomes" id="UP000821845">
    <property type="component" value="Chromosome 7"/>
</dbReference>
<sequence length="397" mass="45919">MQILTVEDLSAGAVQASSGVQPGLRTAPEERLWGDVEHHATAWVSGQEAKRRRLPLKVDPEHSRRRRPRRRPSRGAGLLFSYAVETNRTGPVELEYVVDGLPVPPKAFNVTVVRDALRYKARPGDVFVVTYPKSGTTWVQRIVWVLLNLDRMQKGVPSLMDTMTRHISFLELVGRRMVEALPEPRVIRHHLPFWLSPYHPLAKYVVLVRNPFDCVVSFYYHCRAESSMGLDAAVTFDDFFEEFLEGRVPFGSYFDHVLSWYARRNDTNVLFLHYETLKERPATVTLEIADFLDAGIAVRLRGDERLLRYVVDRTSTGCLKTSRLVSAASTCRSAGAVRSRLRRGESLDKPTSNCLRKSEMNEWQRNLKRDQIRRLRQLCEEKMKGTKMWYTWQKWLR</sequence>
<accession>A0ACB7RR85</accession>
<proteinExistence type="predicted"/>
<gene>
    <name evidence="1" type="ORF">HPB50_001492</name>
</gene>
<evidence type="ECO:0000313" key="1">
    <source>
        <dbReference type="EMBL" id="KAH6925186.1"/>
    </source>
</evidence>
<organism evidence="1 2">
    <name type="scientific">Hyalomma asiaticum</name>
    <name type="common">Tick</name>
    <dbReference type="NCBI Taxonomy" id="266040"/>
    <lineage>
        <taxon>Eukaryota</taxon>
        <taxon>Metazoa</taxon>
        <taxon>Ecdysozoa</taxon>
        <taxon>Arthropoda</taxon>
        <taxon>Chelicerata</taxon>
        <taxon>Arachnida</taxon>
        <taxon>Acari</taxon>
        <taxon>Parasitiformes</taxon>
        <taxon>Ixodida</taxon>
        <taxon>Ixodoidea</taxon>
        <taxon>Ixodidae</taxon>
        <taxon>Hyalomminae</taxon>
        <taxon>Hyalomma</taxon>
    </lineage>
</organism>
<reference evidence="1" key="1">
    <citation type="submission" date="2020-05" db="EMBL/GenBank/DDBJ databases">
        <title>Large-scale comparative analyses of tick genomes elucidate their genetic diversity and vector capacities.</title>
        <authorList>
            <person name="Jia N."/>
            <person name="Wang J."/>
            <person name="Shi W."/>
            <person name="Du L."/>
            <person name="Sun Y."/>
            <person name="Zhan W."/>
            <person name="Jiang J."/>
            <person name="Wang Q."/>
            <person name="Zhang B."/>
            <person name="Ji P."/>
            <person name="Sakyi L.B."/>
            <person name="Cui X."/>
            <person name="Yuan T."/>
            <person name="Jiang B."/>
            <person name="Yang W."/>
            <person name="Lam T.T.-Y."/>
            <person name="Chang Q."/>
            <person name="Ding S."/>
            <person name="Wang X."/>
            <person name="Zhu J."/>
            <person name="Ruan X."/>
            <person name="Zhao L."/>
            <person name="Wei J."/>
            <person name="Que T."/>
            <person name="Du C."/>
            <person name="Cheng J."/>
            <person name="Dai P."/>
            <person name="Han X."/>
            <person name="Huang E."/>
            <person name="Gao Y."/>
            <person name="Liu J."/>
            <person name="Shao H."/>
            <person name="Ye R."/>
            <person name="Li L."/>
            <person name="Wei W."/>
            <person name="Wang X."/>
            <person name="Wang C."/>
            <person name="Yang T."/>
            <person name="Huo Q."/>
            <person name="Li W."/>
            <person name="Guo W."/>
            <person name="Chen H."/>
            <person name="Zhou L."/>
            <person name="Ni X."/>
            <person name="Tian J."/>
            <person name="Zhou Y."/>
            <person name="Sheng Y."/>
            <person name="Liu T."/>
            <person name="Pan Y."/>
            <person name="Xia L."/>
            <person name="Li J."/>
            <person name="Zhao F."/>
            <person name="Cao W."/>
        </authorList>
    </citation>
    <scope>NUCLEOTIDE SEQUENCE</scope>
    <source>
        <strain evidence="1">Hyas-2018</strain>
    </source>
</reference>
<name>A0ACB7RR85_HYAAI</name>
<evidence type="ECO:0000313" key="2">
    <source>
        <dbReference type="Proteomes" id="UP000821845"/>
    </source>
</evidence>
<comment type="caution">
    <text evidence="1">The sequence shown here is derived from an EMBL/GenBank/DDBJ whole genome shotgun (WGS) entry which is preliminary data.</text>
</comment>
<protein>
    <submittedName>
        <fullName evidence="1">Uncharacterized protein</fullName>
    </submittedName>
</protein>
<keyword evidence="2" id="KW-1185">Reference proteome</keyword>